<accession>A0A7H0LEC9</accession>
<reference evidence="1 2" key="1">
    <citation type="submission" date="2020-09" db="EMBL/GenBank/DDBJ databases">
        <title>Sphingomonas sp., a new species isolated from pork steak.</title>
        <authorList>
            <person name="Heidler von Heilborn D."/>
        </authorList>
    </citation>
    <scope>NUCLEOTIDE SEQUENCE [LARGE SCALE GENOMIC DNA]</scope>
    <source>
        <strain evidence="2">S8-3T</strain>
    </source>
</reference>
<dbReference type="InterPro" id="IPR024079">
    <property type="entry name" value="MetalloPept_cat_dom_sf"/>
</dbReference>
<dbReference type="EMBL" id="CP061038">
    <property type="protein sequence ID" value="QNQ08032.1"/>
    <property type="molecule type" value="Genomic_DNA"/>
</dbReference>
<name>A0A7H0LEC9_9SPHN</name>
<dbReference type="SUPFAM" id="SSF55486">
    <property type="entry name" value="Metalloproteases ('zincins'), catalytic domain"/>
    <property type="match status" value="1"/>
</dbReference>
<dbReference type="RefSeq" id="WP_187760363.1">
    <property type="nucleotide sequence ID" value="NZ_CP061038.1"/>
</dbReference>
<evidence type="ECO:0000313" key="1">
    <source>
        <dbReference type="EMBL" id="QNQ08032.1"/>
    </source>
</evidence>
<proteinExistence type="predicted"/>
<dbReference type="Gene3D" id="3.40.390.10">
    <property type="entry name" value="Collagenase (Catalytic Domain)"/>
    <property type="match status" value="1"/>
</dbReference>
<sequence length="295" mass="32500">MKFTKRYPGYDAVLDTDRCSPRNNADLKLTLRIGFRQINPMAGAATGTYPDYGRSGETLRQIVKWTAADWAAWKLNFCNSAQKFWDKKFWLDNRAGDFAFRQGTEIFIPNIFCRFELIGNDDTVGTHHVVIDVVRLAATENFFGSHSVLFDSKDTNLVQKGTDSKGNKIMQRAHVHEVGHLLGLGHVAIGSAGCPATGDTNISACYGVTDQDKNSVMGGGMRLDVVHAAPWITAFNDLAAAQSAMSLFRLSPSLPVYSPPILKTRPIVAVMSQIYPRNVAEFEAGAVLKTLKRGR</sequence>
<dbReference type="AlphaFoldDB" id="A0A7H0LEC9"/>
<organism evidence="1 2">
    <name type="scientific">Sphingomonas alpina</name>
    <dbReference type="NCBI Taxonomy" id="653931"/>
    <lineage>
        <taxon>Bacteria</taxon>
        <taxon>Pseudomonadati</taxon>
        <taxon>Pseudomonadota</taxon>
        <taxon>Alphaproteobacteria</taxon>
        <taxon>Sphingomonadales</taxon>
        <taxon>Sphingomonadaceae</taxon>
        <taxon>Sphingomonas</taxon>
    </lineage>
</organism>
<dbReference type="KEGG" id="spap:H3Z74_14735"/>
<evidence type="ECO:0000313" key="2">
    <source>
        <dbReference type="Proteomes" id="UP000516148"/>
    </source>
</evidence>
<dbReference type="GO" id="GO:0008237">
    <property type="term" value="F:metallopeptidase activity"/>
    <property type="evidence" value="ECO:0007669"/>
    <property type="project" value="InterPro"/>
</dbReference>
<gene>
    <name evidence="1" type="ORF">H3Z74_14735</name>
</gene>
<keyword evidence="2" id="KW-1185">Reference proteome</keyword>
<protein>
    <submittedName>
        <fullName evidence="1">Uncharacterized protein</fullName>
    </submittedName>
</protein>
<dbReference type="Proteomes" id="UP000516148">
    <property type="component" value="Chromosome"/>
</dbReference>